<feature type="transmembrane region" description="Helical" evidence="16">
    <location>
        <begin position="926"/>
        <end position="949"/>
    </location>
</feature>
<dbReference type="FunFam" id="1.20.1250.20:FF:001511">
    <property type="entry name" value="Solute carrier family 2, facilitated glucose transporter member 5"/>
    <property type="match status" value="1"/>
</dbReference>
<feature type="transmembrane region" description="Helical" evidence="16">
    <location>
        <begin position="439"/>
        <end position="460"/>
    </location>
</feature>
<comment type="catalytic activity">
    <reaction evidence="1">
        <text>D-fructose(out) = D-fructose(in)</text>
        <dbReference type="Rhea" id="RHEA:60372"/>
        <dbReference type="ChEBI" id="CHEBI:37721"/>
    </reaction>
</comment>
<proteinExistence type="inferred from homology"/>
<dbReference type="NCBIfam" id="TIGR00879">
    <property type="entry name" value="SP"/>
    <property type="match status" value="2"/>
</dbReference>
<dbReference type="PANTHER" id="PTHR23503">
    <property type="entry name" value="SOLUTE CARRIER FAMILY 2"/>
    <property type="match status" value="1"/>
</dbReference>
<comment type="similarity">
    <text evidence="4">Belongs to the major facilitator superfamily. Sugar transporter (TC 2.A.1.1) family. Glucose transporter subfamily.</text>
</comment>
<feature type="transmembrane region" description="Helical" evidence="16">
    <location>
        <begin position="371"/>
        <end position="389"/>
    </location>
</feature>
<protein>
    <recommendedName>
        <fullName evidence="5">Solute carrier family 2, facilitated glucose transporter member 5</fullName>
    </recommendedName>
    <alternativeName>
        <fullName evidence="15">Fructose transporter</fullName>
    </alternativeName>
    <alternativeName>
        <fullName evidence="14">Glucose transporter type 5, small intestine</fullName>
    </alternativeName>
</protein>
<keyword evidence="10 16" id="KW-1133">Transmembrane helix</keyword>
<dbReference type="GO" id="GO:0042383">
    <property type="term" value="C:sarcolemma"/>
    <property type="evidence" value="ECO:0007669"/>
    <property type="project" value="UniProtKB-SubCell"/>
</dbReference>
<feature type="transmembrane region" description="Helical" evidence="16">
    <location>
        <begin position="677"/>
        <end position="701"/>
    </location>
</feature>
<comment type="subcellular location">
    <subcellularLocation>
        <location evidence="3">Apical cell membrane</location>
        <topology evidence="3">Multi-pass membrane protein</topology>
    </subcellularLocation>
    <subcellularLocation>
        <location evidence="2">Cell membrane</location>
        <location evidence="2">Sarcolemma</location>
    </subcellularLocation>
</comment>
<dbReference type="InterPro" id="IPR045263">
    <property type="entry name" value="GLUT"/>
</dbReference>
<evidence type="ECO:0000256" key="8">
    <source>
        <dbReference type="ARBA" id="ARBA00022597"/>
    </source>
</evidence>
<feature type="transmembrane region" description="Helical" evidence="16">
    <location>
        <begin position="343"/>
        <end position="365"/>
    </location>
</feature>
<dbReference type="InterPro" id="IPR005829">
    <property type="entry name" value="Sugar_transporter_CS"/>
</dbReference>
<dbReference type="InParanoid" id="L9L0U9"/>
<dbReference type="GO" id="GO:1990539">
    <property type="term" value="P:fructose import across plasma membrane"/>
    <property type="evidence" value="ECO:0007669"/>
    <property type="project" value="UniProtKB-ARBA"/>
</dbReference>
<dbReference type="Gene3D" id="1.20.1250.20">
    <property type="entry name" value="MFS general substrate transporter like domains"/>
    <property type="match status" value="2"/>
</dbReference>
<dbReference type="PRINTS" id="PR01194">
    <property type="entry name" value="GLUCTRSPORT5"/>
</dbReference>
<evidence type="ECO:0000256" key="10">
    <source>
        <dbReference type="ARBA" id="ARBA00022989"/>
    </source>
</evidence>
<evidence type="ECO:0000259" key="17">
    <source>
        <dbReference type="PROSITE" id="PS50850"/>
    </source>
</evidence>
<dbReference type="CDD" id="cd17432">
    <property type="entry name" value="MFS_GLUT_Class2"/>
    <property type="match status" value="2"/>
</dbReference>
<dbReference type="PANTHER" id="PTHR23503:SF32">
    <property type="entry name" value="SOLUTE CARRIER FAMILY 2, FACILITATED GLUCOSE TRANSPORTER MEMBER 5"/>
    <property type="match status" value="1"/>
</dbReference>
<dbReference type="eggNOG" id="KOG0569">
    <property type="taxonomic scope" value="Eukaryota"/>
</dbReference>
<feature type="transmembrane region" description="Helical" evidence="16">
    <location>
        <begin position="955"/>
        <end position="976"/>
    </location>
</feature>
<dbReference type="PROSITE" id="PS50850">
    <property type="entry name" value="MFS"/>
    <property type="match status" value="2"/>
</dbReference>
<feature type="transmembrane region" description="Helical" evidence="16">
    <location>
        <begin position="316"/>
        <end position="336"/>
    </location>
</feature>
<evidence type="ECO:0000256" key="9">
    <source>
        <dbReference type="ARBA" id="ARBA00022692"/>
    </source>
</evidence>
<feature type="transmembrane region" description="Helical" evidence="16">
    <location>
        <begin position="128"/>
        <end position="150"/>
    </location>
</feature>
<dbReference type="PROSITE" id="PS00216">
    <property type="entry name" value="SUGAR_TRANSPORT_1"/>
    <property type="match status" value="2"/>
</dbReference>
<keyword evidence="19" id="KW-1185">Reference proteome</keyword>
<feature type="transmembrane region" description="Helical" evidence="16">
    <location>
        <begin position="862"/>
        <end position="882"/>
    </location>
</feature>
<keyword evidence="11" id="KW-0007">Acetylation</keyword>
<feature type="transmembrane region" description="Helical" evidence="16">
    <location>
        <begin position="617"/>
        <end position="637"/>
    </location>
</feature>
<sequence length="1023" mass="111782">MEQQEQSKKKGKLTLVLALATLIAAFGSSFQYGYNVSAVNSPAEFMKDFYNATYTDRNGRPLDEFLLTLLWSISVSMFPFGGFIGSLLVGPLVNKFGRKGALLFNNIFSIVPAILMGCSKVATSFELIIISRLLVGICAGVSSNVVPMYLGELAPKNLRGALGVAPQLFITVGILVAQIFGLRSLLANENGWPILLGLTGVPAALQLILLPFFPESPRYLLIQKKDEAAARKALKRLRGWDDVDGEIEEIRQEDEAERAQGFISVIKLFKMRSLRWQLISIIILMGGQQLSGVNAIYYYADQIYIKAGVKSSDVQYVTAGTGAVNVVMTFCALFVVELLGRRILILLGFCICLTACCVLTATLVLQSAASWVPYISIVCVIAYVTGHALGPSPIPALLITEIFLQSSRPAAFMVGGSVHWLSNFTVGLIFPFIQAGLGAYSFIIFAVICLLTTVYIFLIVPETKGKTFMEINQIFTKMNKVSEVYPEKEELKDIPPAVSEQWPVINPETGKQPFLTLAGEAILELLRLQPALVLATLSAAFGSAFQYGYNIAVVNTPHKVLKSFYNETYFERHRTFMDEKALLLLWSCTVSMFPLGGLLGSLIVGLLVDKCGRKGTLLINNIFAIVPAILMGVSKVARAFELIIFSRVVLGICAGISYSALPMYLGELAPKHLRGTLGTMTEVFVIFGVFLAQIFSLQAILGNPTGWPVLLALTGVPALLQLLSLPFFPESPRYTLIQKGDEVTARQALRRLRGHAWDVEAELEDMRVEGQAEQAEGRLSVLNLLTFRALRWQLISIVVLMAGQQLSGINAINYYADTIYASAGVEATQSQYVTVGAGVVNIVMTVISAGTVERLGRRQLLLLGYGICGSACVVLTVALLFQSKVPELSYLGIICVFTYIAGHSIGPSPVPSVVRTEIFLQSSRPAAFMVDGAVHWFTNFIVGFVFPSIQEVIGAYSFIIFAGICLLTAVYIYMVIPETKGQTFVEINRVFAKRNKVEIPEKKEEIPDVGPCVPSTPARETSF</sequence>
<feature type="transmembrane region" description="Helical" evidence="16">
    <location>
        <begin position="792"/>
        <end position="812"/>
    </location>
</feature>
<keyword evidence="6" id="KW-0813">Transport</keyword>
<gene>
    <name evidence="18" type="ORF">TREES_T100008892</name>
</gene>
<dbReference type="Pfam" id="PF00083">
    <property type="entry name" value="Sugar_tr"/>
    <property type="match status" value="2"/>
</dbReference>
<feature type="transmembrane region" description="Helical" evidence="16">
    <location>
        <begin position="162"/>
        <end position="180"/>
    </location>
</feature>
<evidence type="ECO:0000256" key="14">
    <source>
        <dbReference type="ARBA" id="ARBA00029961"/>
    </source>
</evidence>
<reference evidence="19" key="2">
    <citation type="journal article" date="2013" name="Nat. Commun.">
        <title>Genome of the Chinese tree shrew.</title>
        <authorList>
            <person name="Fan Y."/>
            <person name="Huang Z.Y."/>
            <person name="Cao C.C."/>
            <person name="Chen C.S."/>
            <person name="Chen Y.X."/>
            <person name="Fan D.D."/>
            <person name="He J."/>
            <person name="Hou H.L."/>
            <person name="Hu L."/>
            <person name="Hu X.T."/>
            <person name="Jiang X.T."/>
            <person name="Lai R."/>
            <person name="Lang Y.S."/>
            <person name="Liang B."/>
            <person name="Liao S.G."/>
            <person name="Mu D."/>
            <person name="Ma Y.Y."/>
            <person name="Niu Y.Y."/>
            <person name="Sun X.Q."/>
            <person name="Xia J.Q."/>
            <person name="Xiao J."/>
            <person name="Xiong Z.Q."/>
            <person name="Xu L."/>
            <person name="Yang L."/>
            <person name="Zhang Y."/>
            <person name="Zhao W."/>
            <person name="Zhao X.D."/>
            <person name="Zheng Y.T."/>
            <person name="Zhou J.M."/>
            <person name="Zhu Y.B."/>
            <person name="Zhang G.J."/>
            <person name="Wang J."/>
            <person name="Yao Y.G."/>
        </authorList>
    </citation>
    <scope>NUCLEOTIDE SEQUENCE [LARGE SCALE GENOMIC DNA]</scope>
</reference>
<feature type="transmembrane region" description="Helical" evidence="16">
    <location>
        <begin position="410"/>
        <end position="433"/>
    </location>
</feature>
<feature type="transmembrane region" description="Helical" evidence="16">
    <location>
        <begin position="888"/>
        <end position="905"/>
    </location>
</feature>
<feature type="domain" description="Major facilitator superfamily (MFS) profile" evidence="17">
    <location>
        <begin position="21"/>
        <end position="464"/>
    </location>
</feature>
<feature type="transmembrane region" description="Helical" evidence="16">
    <location>
        <begin position="278"/>
        <end position="300"/>
    </location>
</feature>
<dbReference type="EMBL" id="KB320563">
    <property type="protein sequence ID" value="ELW68676.1"/>
    <property type="molecule type" value="Genomic_DNA"/>
</dbReference>
<evidence type="ECO:0000256" key="4">
    <source>
        <dbReference type="ARBA" id="ARBA00007004"/>
    </source>
</evidence>
<dbReference type="PROSITE" id="PS00217">
    <property type="entry name" value="SUGAR_TRANSPORT_2"/>
    <property type="match status" value="2"/>
</dbReference>
<dbReference type="GO" id="GO:0046323">
    <property type="term" value="P:D-glucose import"/>
    <property type="evidence" value="ECO:0007669"/>
    <property type="project" value="TreeGrafter"/>
</dbReference>
<evidence type="ECO:0000256" key="15">
    <source>
        <dbReference type="ARBA" id="ARBA00031099"/>
    </source>
</evidence>
<dbReference type="InterPro" id="IPR002442">
    <property type="entry name" value="Fru_transpt_5"/>
</dbReference>
<feature type="transmembrane region" description="Helical" evidence="16">
    <location>
        <begin position="643"/>
        <end position="665"/>
    </location>
</feature>
<feature type="transmembrane region" description="Helical" evidence="16">
    <location>
        <begin position="192"/>
        <end position="213"/>
    </location>
</feature>
<keyword evidence="12 16" id="KW-0472">Membrane</keyword>
<dbReference type="InterPro" id="IPR020846">
    <property type="entry name" value="MFS_dom"/>
</dbReference>
<keyword evidence="8 18" id="KW-0762">Sugar transport</keyword>
<evidence type="ECO:0000256" key="1">
    <source>
        <dbReference type="ARBA" id="ARBA00000590"/>
    </source>
</evidence>
<name>L9L0U9_TUPCH</name>
<organism evidence="18 19">
    <name type="scientific">Tupaia chinensis</name>
    <name type="common">Chinese tree shrew</name>
    <name type="synonym">Tupaia belangeri chinensis</name>
    <dbReference type="NCBI Taxonomy" id="246437"/>
    <lineage>
        <taxon>Eukaryota</taxon>
        <taxon>Metazoa</taxon>
        <taxon>Chordata</taxon>
        <taxon>Craniata</taxon>
        <taxon>Vertebrata</taxon>
        <taxon>Euteleostomi</taxon>
        <taxon>Mammalia</taxon>
        <taxon>Eutheria</taxon>
        <taxon>Euarchontoglires</taxon>
        <taxon>Scandentia</taxon>
        <taxon>Tupaiidae</taxon>
        <taxon>Tupaia</taxon>
    </lineage>
</organism>
<dbReference type="STRING" id="246437.L9L0U9"/>
<feature type="transmembrane region" description="Helical" evidence="16">
    <location>
        <begin position="101"/>
        <end position="122"/>
    </location>
</feature>
<dbReference type="GO" id="GO:0005353">
    <property type="term" value="F:fructose transmembrane transporter activity"/>
    <property type="evidence" value="ECO:0007669"/>
    <property type="project" value="InterPro"/>
</dbReference>
<feature type="transmembrane region" description="Helical" evidence="16">
    <location>
        <begin position="531"/>
        <end position="549"/>
    </location>
</feature>
<keyword evidence="13" id="KW-0325">Glycoprotein</keyword>
<dbReference type="InterPro" id="IPR003663">
    <property type="entry name" value="Sugar/inositol_transpt"/>
</dbReference>
<evidence type="ECO:0000256" key="7">
    <source>
        <dbReference type="ARBA" id="ARBA00022475"/>
    </source>
</evidence>
<feature type="transmembrane region" description="Helical" evidence="16">
    <location>
        <begin position="707"/>
        <end position="728"/>
    </location>
</feature>
<evidence type="ECO:0000256" key="11">
    <source>
        <dbReference type="ARBA" id="ARBA00022990"/>
    </source>
</evidence>
<evidence type="ECO:0000256" key="2">
    <source>
        <dbReference type="ARBA" id="ARBA00004135"/>
    </source>
</evidence>
<reference evidence="19" key="1">
    <citation type="submission" date="2012-07" db="EMBL/GenBank/DDBJ databases">
        <title>Genome of the Chinese tree shrew, a rising model animal genetically related to primates.</title>
        <authorList>
            <person name="Zhang G."/>
            <person name="Fan Y."/>
            <person name="Yao Y."/>
            <person name="Huang Z."/>
        </authorList>
    </citation>
    <scope>NUCLEOTIDE SEQUENCE [LARGE SCALE GENOMIC DNA]</scope>
</reference>
<evidence type="ECO:0000256" key="13">
    <source>
        <dbReference type="ARBA" id="ARBA00023180"/>
    </source>
</evidence>
<feature type="transmembrane region" description="Helical" evidence="16">
    <location>
        <begin position="65"/>
        <end position="89"/>
    </location>
</feature>
<feature type="transmembrane region" description="Helical" evidence="16">
    <location>
        <begin position="583"/>
        <end position="608"/>
    </location>
</feature>
<evidence type="ECO:0000313" key="19">
    <source>
        <dbReference type="Proteomes" id="UP000011518"/>
    </source>
</evidence>
<feature type="transmembrane region" description="Helical" evidence="16">
    <location>
        <begin position="832"/>
        <end position="850"/>
    </location>
</feature>
<dbReference type="SUPFAM" id="SSF103473">
    <property type="entry name" value="MFS general substrate transporter"/>
    <property type="match status" value="2"/>
</dbReference>
<feature type="domain" description="Major facilitator superfamily (MFS) profile" evidence="17">
    <location>
        <begin position="536"/>
        <end position="980"/>
    </location>
</feature>
<accession>L9L0U9</accession>
<dbReference type="AlphaFoldDB" id="L9L0U9"/>
<evidence type="ECO:0000256" key="6">
    <source>
        <dbReference type="ARBA" id="ARBA00022448"/>
    </source>
</evidence>
<dbReference type="GO" id="GO:0016324">
    <property type="term" value="C:apical plasma membrane"/>
    <property type="evidence" value="ECO:0007669"/>
    <property type="project" value="UniProtKB-SubCell"/>
</dbReference>
<dbReference type="InterPro" id="IPR036259">
    <property type="entry name" value="MFS_trans_sf"/>
</dbReference>
<dbReference type="Proteomes" id="UP000011518">
    <property type="component" value="Unassembled WGS sequence"/>
</dbReference>
<dbReference type="FunFam" id="1.20.1250.20:FF:000029">
    <property type="entry name" value="solute carrier family 2, facilitated glucose transporter member 4"/>
    <property type="match status" value="1"/>
</dbReference>
<dbReference type="GO" id="GO:0055056">
    <property type="term" value="F:D-glucose transmembrane transporter activity"/>
    <property type="evidence" value="ECO:0007669"/>
    <property type="project" value="TreeGrafter"/>
</dbReference>
<evidence type="ECO:0000313" key="18">
    <source>
        <dbReference type="EMBL" id="ELW68676.1"/>
    </source>
</evidence>
<dbReference type="GO" id="GO:0070837">
    <property type="term" value="P:dehydroascorbic acid transport"/>
    <property type="evidence" value="ECO:0007669"/>
    <property type="project" value="TreeGrafter"/>
</dbReference>
<keyword evidence="9 16" id="KW-0812">Transmembrane</keyword>
<evidence type="ECO:0000256" key="12">
    <source>
        <dbReference type="ARBA" id="ARBA00023136"/>
    </source>
</evidence>
<evidence type="ECO:0000256" key="5">
    <source>
        <dbReference type="ARBA" id="ARBA00015973"/>
    </source>
</evidence>
<evidence type="ECO:0000256" key="16">
    <source>
        <dbReference type="SAM" id="Phobius"/>
    </source>
</evidence>
<keyword evidence="7" id="KW-1003">Cell membrane</keyword>
<dbReference type="PRINTS" id="PR00171">
    <property type="entry name" value="SUGRTRNSPORT"/>
</dbReference>
<dbReference type="InterPro" id="IPR005828">
    <property type="entry name" value="MFS_sugar_transport-like"/>
</dbReference>
<evidence type="ECO:0000256" key="3">
    <source>
        <dbReference type="ARBA" id="ARBA00004424"/>
    </source>
</evidence>